<dbReference type="EMBL" id="SRLO01002485">
    <property type="protein sequence ID" value="TNN32814.1"/>
    <property type="molecule type" value="Genomic_DNA"/>
</dbReference>
<gene>
    <name evidence="2" type="ORF">EYF80_057025</name>
</gene>
<reference evidence="2 3" key="1">
    <citation type="submission" date="2019-03" db="EMBL/GenBank/DDBJ databases">
        <title>First draft genome of Liparis tanakae, snailfish: a comprehensive survey of snailfish specific genes.</title>
        <authorList>
            <person name="Kim W."/>
            <person name="Song I."/>
            <person name="Jeong J.-H."/>
            <person name="Kim D."/>
            <person name="Kim S."/>
            <person name="Ryu S."/>
            <person name="Song J.Y."/>
            <person name="Lee S.K."/>
        </authorList>
    </citation>
    <scope>NUCLEOTIDE SEQUENCE [LARGE SCALE GENOMIC DNA]</scope>
    <source>
        <tissue evidence="2">Muscle</tissue>
    </source>
</reference>
<dbReference type="AlphaFoldDB" id="A0A4Z2EWT0"/>
<proteinExistence type="predicted"/>
<name>A0A4Z2EWT0_9TELE</name>
<sequence>MVDEAHNQRVKMKMKMSTTTEMKRLRRRPGPRSRATPPSLCRACRLAGLTYSFTLWAGSSRCSCCSRRDACRGRGGGRENRDDIIGTKTTRQEAEP</sequence>
<comment type="caution">
    <text evidence="2">The sequence shown here is derived from an EMBL/GenBank/DDBJ whole genome shotgun (WGS) entry which is preliminary data.</text>
</comment>
<dbReference type="Proteomes" id="UP000314294">
    <property type="component" value="Unassembled WGS sequence"/>
</dbReference>
<accession>A0A4Z2EWT0</accession>
<organism evidence="2 3">
    <name type="scientific">Liparis tanakae</name>
    <name type="common">Tanaka's snailfish</name>
    <dbReference type="NCBI Taxonomy" id="230148"/>
    <lineage>
        <taxon>Eukaryota</taxon>
        <taxon>Metazoa</taxon>
        <taxon>Chordata</taxon>
        <taxon>Craniata</taxon>
        <taxon>Vertebrata</taxon>
        <taxon>Euteleostomi</taxon>
        <taxon>Actinopterygii</taxon>
        <taxon>Neopterygii</taxon>
        <taxon>Teleostei</taxon>
        <taxon>Neoteleostei</taxon>
        <taxon>Acanthomorphata</taxon>
        <taxon>Eupercaria</taxon>
        <taxon>Perciformes</taxon>
        <taxon>Cottioidei</taxon>
        <taxon>Cottales</taxon>
        <taxon>Liparidae</taxon>
        <taxon>Liparis</taxon>
    </lineage>
</organism>
<keyword evidence="3" id="KW-1185">Reference proteome</keyword>
<evidence type="ECO:0000313" key="3">
    <source>
        <dbReference type="Proteomes" id="UP000314294"/>
    </source>
</evidence>
<protein>
    <submittedName>
        <fullName evidence="2">Uncharacterized protein</fullName>
    </submittedName>
</protein>
<feature type="region of interest" description="Disordered" evidence="1">
    <location>
        <begin position="71"/>
        <end position="96"/>
    </location>
</feature>
<evidence type="ECO:0000313" key="2">
    <source>
        <dbReference type="EMBL" id="TNN32814.1"/>
    </source>
</evidence>
<feature type="region of interest" description="Disordered" evidence="1">
    <location>
        <begin position="1"/>
        <end position="37"/>
    </location>
</feature>
<evidence type="ECO:0000256" key="1">
    <source>
        <dbReference type="SAM" id="MobiDB-lite"/>
    </source>
</evidence>